<feature type="transmembrane region" description="Helical" evidence="3">
    <location>
        <begin position="34"/>
        <end position="53"/>
    </location>
</feature>
<evidence type="ECO:0000256" key="3">
    <source>
        <dbReference type="SAM" id="Phobius"/>
    </source>
</evidence>
<name>U5VZM4_9ACTN</name>
<sequence>MTARESRGPIVGLAAHLILMLALAATTGVSAAGWLAGTAYAVILAGSLGAGMHRTGMRALGPANAVTLGRATLVGGVTALVVTSFEAPVPLPVLVTLIGVALALDGVDGQVARRTNSTTQLGARFDMEVDAFLILVLSVFVAGTFGWWTIAIGAFRYVFVAASWAWPWLNAALPPKFSRKVVAAVQGVVLVVATASLLPDALALTAVAGALVSLVWSFGRDVLWLRDQEQKRRFAEARAEVVARRSVTVPRQRPRPAPVNV</sequence>
<reference evidence="4 5" key="1">
    <citation type="journal article" date="2014" name="J. Biotechnol.">
        <title>Complete genome sequence of the actinobacterium Actinoplanes friuliensis HAG 010964, producer of the lipopeptide antibiotic friulimycin.</title>
        <authorList>
            <person name="Ruckert C."/>
            <person name="Szczepanowski R."/>
            <person name="Albersmeier A."/>
            <person name="Goesmann A."/>
            <person name="Fischer N."/>
            <person name="Steinkamper A."/>
            <person name="Puhler A."/>
            <person name="Biener R."/>
            <person name="Schwartz D."/>
            <person name="Kalinowski J."/>
        </authorList>
    </citation>
    <scope>NUCLEOTIDE SEQUENCE [LARGE SCALE GENOMIC DNA]</scope>
    <source>
        <strain evidence="4 5">DSM 7358</strain>
    </source>
</reference>
<dbReference type="GO" id="GO:0008654">
    <property type="term" value="P:phospholipid biosynthetic process"/>
    <property type="evidence" value="ECO:0007669"/>
    <property type="project" value="InterPro"/>
</dbReference>
<evidence type="ECO:0000313" key="4">
    <source>
        <dbReference type="EMBL" id="AGZ42222.1"/>
    </source>
</evidence>
<dbReference type="GO" id="GO:0016020">
    <property type="term" value="C:membrane"/>
    <property type="evidence" value="ECO:0007669"/>
    <property type="project" value="InterPro"/>
</dbReference>
<gene>
    <name evidence="4" type="ORF">AFR_19750</name>
</gene>
<accession>U5VZM4</accession>
<dbReference type="eggNOG" id="COG0558">
    <property type="taxonomic scope" value="Bacteria"/>
</dbReference>
<dbReference type="HOGENOM" id="CLU_076605_1_0_11"/>
<evidence type="ECO:0000256" key="1">
    <source>
        <dbReference type="ARBA" id="ARBA00022679"/>
    </source>
</evidence>
<dbReference type="KEGG" id="afs:AFR_19750"/>
<keyword evidence="3" id="KW-1133">Transmembrane helix</keyword>
<dbReference type="PROSITE" id="PS00379">
    <property type="entry name" value="CDP_ALCOHOL_P_TRANSF"/>
    <property type="match status" value="1"/>
</dbReference>
<dbReference type="InterPro" id="IPR043130">
    <property type="entry name" value="CDP-OH_PTrfase_TM_dom"/>
</dbReference>
<dbReference type="STRING" id="1246995.AFR_19750"/>
<feature type="transmembrane region" description="Helical" evidence="3">
    <location>
        <begin position="204"/>
        <end position="223"/>
    </location>
</feature>
<proteinExistence type="inferred from homology"/>
<dbReference type="OrthoDB" id="9782011at2"/>
<keyword evidence="5" id="KW-1185">Reference proteome</keyword>
<protein>
    <submittedName>
        <fullName evidence="4">Putative CDP-alcohol phosphatidyltransferase</fullName>
    </submittedName>
</protein>
<dbReference type="InterPro" id="IPR048254">
    <property type="entry name" value="CDP_ALCOHOL_P_TRANSF_CS"/>
</dbReference>
<feature type="transmembrane region" description="Helical" evidence="3">
    <location>
        <begin position="129"/>
        <end position="148"/>
    </location>
</feature>
<dbReference type="AlphaFoldDB" id="U5VZM4"/>
<keyword evidence="1 2" id="KW-0808">Transferase</keyword>
<comment type="similarity">
    <text evidence="2">Belongs to the CDP-alcohol phosphatidyltransferase class-I family.</text>
</comment>
<dbReference type="PATRIC" id="fig|1246995.3.peg.4007"/>
<feature type="transmembrane region" description="Helical" evidence="3">
    <location>
        <begin position="65"/>
        <end position="85"/>
    </location>
</feature>
<organism evidence="4 5">
    <name type="scientific">Actinoplanes friuliensis DSM 7358</name>
    <dbReference type="NCBI Taxonomy" id="1246995"/>
    <lineage>
        <taxon>Bacteria</taxon>
        <taxon>Bacillati</taxon>
        <taxon>Actinomycetota</taxon>
        <taxon>Actinomycetes</taxon>
        <taxon>Micromonosporales</taxon>
        <taxon>Micromonosporaceae</taxon>
        <taxon>Actinoplanes</taxon>
    </lineage>
</organism>
<evidence type="ECO:0000313" key="5">
    <source>
        <dbReference type="Proteomes" id="UP000017746"/>
    </source>
</evidence>
<dbReference type="InterPro" id="IPR000462">
    <property type="entry name" value="CDP-OH_P_trans"/>
</dbReference>
<dbReference type="Gene3D" id="1.20.120.1760">
    <property type="match status" value="1"/>
</dbReference>
<keyword evidence="3" id="KW-0472">Membrane</keyword>
<dbReference type="Pfam" id="PF01066">
    <property type="entry name" value="CDP-OH_P_transf"/>
    <property type="match status" value="1"/>
</dbReference>
<dbReference type="GO" id="GO:0016780">
    <property type="term" value="F:phosphotransferase activity, for other substituted phosphate groups"/>
    <property type="evidence" value="ECO:0007669"/>
    <property type="project" value="InterPro"/>
</dbReference>
<feature type="transmembrane region" description="Helical" evidence="3">
    <location>
        <begin position="91"/>
        <end position="108"/>
    </location>
</feature>
<keyword evidence="3" id="KW-0812">Transmembrane</keyword>
<dbReference type="Proteomes" id="UP000017746">
    <property type="component" value="Chromosome"/>
</dbReference>
<dbReference type="EMBL" id="CP006272">
    <property type="protein sequence ID" value="AGZ42222.1"/>
    <property type="molecule type" value="Genomic_DNA"/>
</dbReference>
<evidence type="ECO:0000256" key="2">
    <source>
        <dbReference type="RuleBase" id="RU003750"/>
    </source>
</evidence>